<dbReference type="Proteomes" id="UP000188602">
    <property type="component" value="Unassembled WGS sequence"/>
</dbReference>
<sequence length="76" mass="8355">MSNSHTSSQISPYDKLTISAEQLRAILALLTENGCSINDGFNLPHRFIINSLELAEEIADEIQSLIPQALSTRQGE</sequence>
<evidence type="ECO:0000313" key="2">
    <source>
        <dbReference type="Proteomes" id="UP000188602"/>
    </source>
</evidence>
<dbReference type="EMBL" id="MLHQ01000010">
    <property type="protein sequence ID" value="OOF59331.1"/>
    <property type="molecule type" value="Genomic_DNA"/>
</dbReference>
<comment type="caution">
    <text evidence="1">The sequence shown here is derived from an EMBL/GenBank/DDBJ whole genome shotgun (WGS) entry which is preliminary data.</text>
</comment>
<name>A0A1V3JRA5_9PAST</name>
<proteinExistence type="predicted"/>
<dbReference type="STRING" id="1907939.BKL49_04455"/>
<accession>A0A1V3JRA5</accession>
<dbReference type="AlphaFoldDB" id="A0A1V3JRA5"/>
<keyword evidence="2" id="KW-1185">Reference proteome</keyword>
<evidence type="ECO:0000313" key="1">
    <source>
        <dbReference type="EMBL" id="OOF59331.1"/>
    </source>
</evidence>
<reference evidence="1 2" key="1">
    <citation type="submission" date="2016-10" db="EMBL/GenBank/DDBJ databases">
        <title>Rodentibacter gen. nov. and new species.</title>
        <authorList>
            <person name="Christensen H."/>
        </authorList>
    </citation>
    <scope>NUCLEOTIDE SEQUENCE [LARGE SCALE GENOMIC DNA]</scope>
    <source>
        <strain evidence="1 2">Ac151</strain>
    </source>
</reference>
<gene>
    <name evidence="1" type="ORF">BKL49_04455</name>
</gene>
<organism evidence="1 2">
    <name type="scientific">Rodentibacter myodis</name>
    <dbReference type="NCBI Taxonomy" id="1907939"/>
    <lineage>
        <taxon>Bacteria</taxon>
        <taxon>Pseudomonadati</taxon>
        <taxon>Pseudomonadota</taxon>
        <taxon>Gammaproteobacteria</taxon>
        <taxon>Pasteurellales</taxon>
        <taxon>Pasteurellaceae</taxon>
        <taxon>Rodentibacter</taxon>
    </lineage>
</organism>
<protein>
    <submittedName>
        <fullName evidence="1">Uncharacterized protein</fullName>
    </submittedName>
</protein>
<dbReference type="RefSeq" id="WP_077423424.1">
    <property type="nucleotide sequence ID" value="NZ_MLHQ01000010.1"/>
</dbReference>